<evidence type="ECO:0000313" key="2">
    <source>
        <dbReference type="Proteomes" id="UP000822476"/>
    </source>
</evidence>
<organism evidence="1 2">
    <name type="scientific">Paragonimus skrjabini miyazakii</name>
    <dbReference type="NCBI Taxonomy" id="59628"/>
    <lineage>
        <taxon>Eukaryota</taxon>
        <taxon>Metazoa</taxon>
        <taxon>Spiralia</taxon>
        <taxon>Lophotrochozoa</taxon>
        <taxon>Platyhelminthes</taxon>
        <taxon>Trematoda</taxon>
        <taxon>Digenea</taxon>
        <taxon>Plagiorchiida</taxon>
        <taxon>Troglotremata</taxon>
        <taxon>Troglotrematidae</taxon>
        <taxon>Paragonimus</taxon>
    </lineage>
</organism>
<protein>
    <submittedName>
        <fullName evidence="1">Uncharacterized protein</fullName>
    </submittedName>
</protein>
<keyword evidence="2" id="KW-1185">Reference proteome</keyword>
<name>A0A8S9Z0N7_9TREM</name>
<sequence length="87" mass="10213">MRLSHQIVLSNFAFFPKWLETCVTCEYSNTRIVLVNLRQMLQKLFICGLRSEIRYSGQIRIHVDLAGNHTWTKRVLRIVSLLSPKSH</sequence>
<accession>A0A8S9Z0N7</accession>
<evidence type="ECO:0000313" key="1">
    <source>
        <dbReference type="EMBL" id="KAF7260955.1"/>
    </source>
</evidence>
<proteinExistence type="predicted"/>
<gene>
    <name evidence="1" type="ORF">EG68_01828</name>
</gene>
<dbReference type="Proteomes" id="UP000822476">
    <property type="component" value="Unassembled WGS sequence"/>
</dbReference>
<reference evidence="1" key="1">
    <citation type="submission" date="2019-07" db="EMBL/GenBank/DDBJ databases">
        <title>Annotation for the trematode Paragonimus miyazaki's.</title>
        <authorList>
            <person name="Choi Y.-J."/>
        </authorList>
    </citation>
    <scope>NUCLEOTIDE SEQUENCE</scope>
    <source>
        <strain evidence="1">Japan</strain>
    </source>
</reference>
<dbReference type="EMBL" id="JTDE01000548">
    <property type="protein sequence ID" value="KAF7260955.1"/>
    <property type="molecule type" value="Genomic_DNA"/>
</dbReference>
<comment type="caution">
    <text evidence="1">The sequence shown here is derived from an EMBL/GenBank/DDBJ whole genome shotgun (WGS) entry which is preliminary data.</text>
</comment>
<dbReference type="AlphaFoldDB" id="A0A8S9Z0N7"/>